<evidence type="ECO:0000313" key="5">
    <source>
        <dbReference type="Proteomes" id="UP001479436"/>
    </source>
</evidence>
<evidence type="ECO:0000313" key="4">
    <source>
        <dbReference type="EMBL" id="KAK9763504.1"/>
    </source>
</evidence>
<comment type="similarity">
    <text evidence="1 2">Belongs to the nucleosome assembly protein (NAP) family.</text>
</comment>
<comment type="caution">
    <text evidence="4">The sequence shown here is derived from an EMBL/GenBank/DDBJ whole genome shotgun (WGS) entry which is preliminary data.</text>
</comment>
<protein>
    <submittedName>
        <fullName evidence="4">Histone chaperone</fullName>
    </submittedName>
</protein>
<dbReference type="Gene3D" id="1.20.5.1500">
    <property type="match status" value="1"/>
</dbReference>
<dbReference type="Pfam" id="PF00956">
    <property type="entry name" value="NAP"/>
    <property type="match status" value="1"/>
</dbReference>
<feature type="compositionally biased region" description="Basic and acidic residues" evidence="3">
    <location>
        <begin position="380"/>
        <end position="395"/>
    </location>
</feature>
<dbReference type="EMBL" id="JASJQH010000623">
    <property type="protein sequence ID" value="KAK9763504.1"/>
    <property type="molecule type" value="Genomic_DNA"/>
</dbReference>
<dbReference type="InterPro" id="IPR002164">
    <property type="entry name" value="NAP_family"/>
</dbReference>
<gene>
    <name evidence="4" type="primary">NAP1_6</name>
    <name evidence="4" type="ORF">K7432_009747</name>
</gene>
<dbReference type="Gene3D" id="3.30.1120.90">
    <property type="entry name" value="Nucleosome assembly protein"/>
    <property type="match status" value="1"/>
</dbReference>
<feature type="region of interest" description="Disordered" evidence="3">
    <location>
        <begin position="356"/>
        <end position="395"/>
    </location>
</feature>
<evidence type="ECO:0000256" key="2">
    <source>
        <dbReference type="RuleBase" id="RU003876"/>
    </source>
</evidence>
<feature type="compositionally biased region" description="Basic and acidic residues" evidence="3">
    <location>
        <begin position="1"/>
        <end position="14"/>
    </location>
</feature>
<organism evidence="4 5">
    <name type="scientific">Basidiobolus ranarum</name>
    <dbReference type="NCBI Taxonomy" id="34480"/>
    <lineage>
        <taxon>Eukaryota</taxon>
        <taxon>Fungi</taxon>
        <taxon>Fungi incertae sedis</taxon>
        <taxon>Zoopagomycota</taxon>
        <taxon>Entomophthoromycotina</taxon>
        <taxon>Basidiobolomycetes</taxon>
        <taxon>Basidiobolales</taxon>
        <taxon>Basidiobolaceae</taxon>
        <taxon>Basidiobolus</taxon>
    </lineage>
</organism>
<evidence type="ECO:0000256" key="1">
    <source>
        <dbReference type="ARBA" id="ARBA00009947"/>
    </source>
</evidence>
<dbReference type="InterPro" id="IPR037231">
    <property type="entry name" value="NAP-like_sf"/>
</dbReference>
<feature type="region of interest" description="Disordered" evidence="3">
    <location>
        <begin position="131"/>
        <end position="166"/>
    </location>
</feature>
<reference evidence="4 5" key="1">
    <citation type="submission" date="2023-04" db="EMBL/GenBank/DDBJ databases">
        <title>Genome of Basidiobolus ranarum AG-B5.</title>
        <authorList>
            <person name="Stajich J.E."/>
            <person name="Carter-House D."/>
            <person name="Gryganskyi A."/>
        </authorList>
    </citation>
    <scope>NUCLEOTIDE SEQUENCE [LARGE SCALE GENOMIC DNA]</scope>
    <source>
        <strain evidence="4 5">AG-B5</strain>
    </source>
</reference>
<accession>A0ABR2WPS1</accession>
<feature type="region of interest" description="Disordered" evidence="3">
    <location>
        <begin position="1"/>
        <end position="54"/>
    </location>
</feature>
<keyword evidence="5" id="KW-1185">Reference proteome</keyword>
<dbReference type="SUPFAM" id="SSF143113">
    <property type="entry name" value="NAP-like"/>
    <property type="match status" value="1"/>
</dbReference>
<dbReference type="Proteomes" id="UP001479436">
    <property type="component" value="Unassembled WGS sequence"/>
</dbReference>
<sequence>MDHKPVDIKAKSRNSDWTAPTPNNTPSFFAPINSSMRPSSLSKLDEEVADSNGDQQLFQNLQGKLGSFMEESEQNMKNLPEEVKRRIYGLKHLQTKHAELELKFHEEILELEKKYLELYRPYYEKRQQFVTGKAEPTEEEVESGKQADEELVEELEEGKESVGKDGQTKGVPGFWLTVLKNHVHLAEMITTTDESVLSHLMDIRLGYLENNPGFKLEFEFEENEYFTNTILTKSYFYQESTTSGDLVFDHAEGTEIQWKEGKDLSTTVESKKQKHKGTNQTRIVKKTVQADTFFHFFTPIVVPDVSNITEVEERELSERLEADYELGEEFKEKIIPHAIDWFTGKALQYEDFGMDYEEEQFYDDTTDDEEGLESDEGSEDESHSNEQKPQECKQQ</sequence>
<evidence type="ECO:0000256" key="3">
    <source>
        <dbReference type="SAM" id="MobiDB-lite"/>
    </source>
</evidence>
<proteinExistence type="inferred from homology"/>
<feature type="compositionally biased region" description="Polar residues" evidence="3">
    <location>
        <begin position="15"/>
        <end position="42"/>
    </location>
</feature>
<name>A0ABR2WPS1_9FUNG</name>
<dbReference type="PANTHER" id="PTHR11875">
    <property type="entry name" value="TESTIS-SPECIFIC Y-ENCODED PROTEIN"/>
    <property type="match status" value="1"/>
</dbReference>
<feature type="compositionally biased region" description="Acidic residues" evidence="3">
    <location>
        <begin position="356"/>
        <end position="379"/>
    </location>
</feature>